<dbReference type="AlphaFoldDB" id="A0A8C9MJH7"/>
<organism evidence="4 5">
    <name type="scientific">Serinus canaria</name>
    <name type="common">Island canary</name>
    <name type="synonym">Fringilla canaria</name>
    <dbReference type="NCBI Taxonomy" id="9135"/>
    <lineage>
        <taxon>Eukaryota</taxon>
        <taxon>Metazoa</taxon>
        <taxon>Chordata</taxon>
        <taxon>Craniata</taxon>
        <taxon>Vertebrata</taxon>
        <taxon>Euteleostomi</taxon>
        <taxon>Archelosauria</taxon>
        <taxon>Archosauria</taxon>
        <taxon>Dinosauria</taxon>
        <taxon>Saurischia</taxon>
        <taxon>Theropoda</taxon>
        <taxon>Coelurosauria</taxon>
        <taxon>Aves</taxon>
        <taxon>Neognathae</taxon>
        <taxon>Neoaves</taxon>
        <taxon>Telluraves</taxon>
        <taxon>Australaves</taxon>
        <taxon>Passeriformes</taxon>
        <taxon>Passeroidea</taxon>
        <taxon>Fringillidae</taxon>
        <taxon>Carduelinae</taxon>
        <taxon>Serinus</taxon>
    </lineage>
</organism>
<dbReference type="GO" id="GO:0032991">
    <property type="term" value="C:protein-containing complex"/>
    <property type="evidence" value="ECO:0007669"/>
    <property type="project" value="Ensembl"/>
</dbReference>
<evidence type="ECO:0000313" key="4">
    <source>
        <dbReference type="Ensembl" id="ENSSCAP00000004310.1"/>
    </source>
</evidence>
<gene>
    <name evidence="4" type="primary">PEX11G</name>
</gene>
<dbReference type="Pfam" id="PF05648">
    <property type="entry name" value="PEX11"/>
    <property type="match status" value="1"/>
</dbReference>
<dbReference type="Ensembl" id="ENSSCAT00000004999.1">
    <property type="protein sequence ID" value="ENSSCAP00000004310.1"/>
    <property type="gene ID" value="ENSSCAG00000003522.1"/>
</dbReference>
<reference evidence="4" key="2">
    <citation type="submission" date="2025-09" db="UniProtKB">
        <authorList>
            <consortium name="Ensembl"/>
        </authorList>
    </citation>
    <scope>IDENTIFICATION</scope>
</reference>
<keyword evidence="5" id="KW-1185">Reference proteome</keyword>
<dbReference type="Proteomes" id="UP000694409">
    <property type="component" value="Unassembled WGS sequence"/>
</dbReference>
<reference evidence="4" key="1">
    <citation type="submission" date="2025-08" db="UniProtKB">
        <authorList>
            <consortium name="Ensembl"/>
        </authorList>
    </citation>
    <scope>IDENTIFICATION</scope>
</reference>
<keyword evidence="1" id="KW-0472">Membrane</keyword>
<dbReference type="GO" id="GO:0044375">
    <property type="term" value="P:regulation of peroxisome size"/>
    <property type="evidence" value="ECO:0007669"/>
    <property type="project" value="Ensembl"/>
</dbReference>
<accession>A0A8C9MJH7</accession>
<evidence type="ECO:0000256" key="3">
    <source>
        <dbReference type="ARBA" id="ARBA00046271"/>
    </source>
</evidence>
<evidence type="ECO:0000256" key="2">
    <source>
        <dbReference type="ARBA" id="ARBA00023140"/>
    </source>
</evidence>
<protein>
    <submittedName>
        <fullName evidence="4">Peroxisomal biosis factor 11 gamma</fullName>
    </submittedName>
</protein>
<dbReference type="GO" id="GO:0016559">
    <property type="term" value="P:peroxisome fission"/>
    <property type="evidence" value="ECO:0007669"/>
    <property type="project" value="Ensembl"/>
</dbReference>
<evidence type="ECO:0000313" key="5">
    <source>
        <dbReference type="Proteomes" id="UP000694409"/>
    </source>
</evidence>
<keyword evidence="2" id="KW-0576">Peroxisome</keyword>
<dbReference type="InterPro" id="IPR026510">
    <property type="entry name" value="PEX11C_met"/>
</dbReference>
<dbReference type="GeneTree" id="ENSGT00390000000427"/>
<sequence>MVLRSHAVWAAQSASALAAGGRTSPSSGNRALPGSLWGHSSLGSLPVGLQWVCGFGCQLASLLSPAEGEDALVRGLSVLCNAANQLYYPCEHLAWAADVGIVRAASQKWWTRSTALWGCALLLGILRSLRILFQLRRKLSHSTSPQRQQKLRAQVKAEVLSILMDTADLCNAIHWLPPGFLWAGRFPPWLVGLLGTISSLIGIYQASRGANSEAA</sequence>
<dbReference type="GO" id="GO:0005778">
    <property type="term" value="C:peroxisomal membrane"/>
    <property type="evidence" value="ECO:0007669"/>
    <property type="project" value="UniProtKB-SubCell"/>
</dbReference>
<proteinExistence type="predicted"/>
<dbReference type="InterPro" id="IPR008733">
    <property type="entry name" value="PEX11"/>
</dbReference>
<dbReference type="PANTHER" id="PTHR20990">
    <property type="entry name" value="PEROXISOMAL BIOGENESIS FACTOR 11"/>
    <property type="match status" value="1"/>
</dbReference>
<comment type="subcellular location">
    <subcellularLocation>
        <location evidence="3">Peroxisome membrane</location>
    </subcellularLocation>
</comment>
<name>A0A8C9MJH7_SERCA</name>
<dbReference type="PANTHER" id="PTHR20990:SF1">
    <property type="entry name" value="PEROXISOMAL MEMBRANE PROTEIN 11C"/>
    <property type="match status" value="1"/>
</dbReference>
<evidence type="ECO:0000256" key="1">
    <source>
        <dbReference type="ARBA" id="ARBA00023136"/>
    </source>
</evidence>